<comment type="similarity">
    <text evidence="2 9">Belongs to the SLX4 family.</text>
</comment>
<keyword evidence="5 9" id="KW-0233">DNA recombination</keyword>
<accession>A0A163IGQ5</accession>
<dbReference type="GO" id="GO:0006310">
    <property type="term" value="P:DNA recombination"/>
    <property type="evidence" value="ECO:0007669"/>
    <property type="project" value="UniProtKB-UniRule"/>
</dbReference>
<dbReference type="InterPro" id="IPR027784">
    <property type="entry name" value="Slx4_ascomycetes"/>
</dbReference>
<feature type="compositionally biased region" description="Polar residues" evidence="10">
    <location>
        <begin position="399"/>
        <end position="422"/>
    </location>
</feature>
<keyword evidence="7 9" id="KW-0539">Nucleus</keyword>
<organism evidence="11 12">
    <name type="scientific">Didymella rabiei</name>
    <name type="common">Chickpea ascochyta blight fungus</name>
    <name type="synonym">Mycosphaerella rabiei</name>
    <dbReference type="NCBI Taxonomy" id="5454"/>
    <lineage>
        <taxon>Eukaryota</taxon>
        <taxon>Fungi</taxon>
        <taxon>Dikarya</taxon>
        <taxon>Ascomycota</taxon>
        <taxon>Pezizomycotina</taxon>
        <taxon>Dothideomycetes</taxon>
        <taxon>Pleosporomycetidae</taxon>
        <taxon>Pleosporales</taxon>
        <taxon>Pleosporineae</taxon>
        <taxon>Didymellaceae</taxon>
        <taxon>Ascochyta</taxon>
    </lineage>
</organism>
<dbReference type="HAMAP" id="MF_03110">
    <property type="entry name" value="Endonuc_su_Slx4"/>
    <property type="match status" value="1"/>
</dbReference>
<dbReference type="GO" id="GO:0006260">
    <property type="term" value="P:DNA replication"/>
    <property type="evidence" value="ECO:0007669"/>
    <property type="project" value="InterPro"/>
</dbReference>
<dbReference type="AlphaFoldDB" id="A0A163IGQ5"/>
<evidence type="ECO:0000256" key="3">
    <source>
        <dbReference type="ARBA" id="ARBA00022553"/>
    </source>
</evidence>
<evidence type="ECO:0000256" key="9">
    <source>
        <dbReference type="HAMAP-Rule" id="MF_03110"/>
    </source>
</evidence>
<dbReference type="InterPro" id="IPR018574">
    <property type="entry name" value="Structure-sp_endonuc_su_Slx4"/>
</dbReference>
<dbReference type="STRING" id="5454.A0A163IGQ5"/>
<dbReference type="Pfam" id="PF09494">
    <property type="entry name" value="Slx4"/>
    <property type="match status" value="1"/>
</dbReference>
<feature type="region of interest" description="Disordered" evidence="10">
    <location>
        <begin position="777"/>
        <end position="850"/>
    </location>
</feature>
<name>A0A163IGQ5_DIDRA</name>
<comment type="PTM">
    <text evidence="9">Phosphorylated in response to DNA damage.</text>
</comment>
<feature type="compositionally biased region" description="Basic and acidic residues" evidence="10">
    <location>
        <begin position="378"/>
        <end position="394"/>
    </location>
</feature>
<proteinExistence type="inferred from homology"/>
<feature type="region of interest" description="Disordered" evidence="10">
    <location>
        <begin position="496"/>
        <end position="580"/>
    </location>
</feature>
<keyword evidence="11" id="KW-0255">Endonuclease</keyword>
<evidence type="ECO:0000256" key="4">
    <source>
        <dbReference type="ARBA" id="ARBA00022763"/>
    </source>
</evidence>
<evidence type="ECO:0000313" key="11">
    <source>
        <dbReference type="EMBL" id="KZM25754.1"/>
    </source>
</evidence>
<keyword evidence="11" id="KW-0378">Hydrolase</keyword>
<keyword evidence="11" id="KW-0540">Nuclease</keyword>
<reference evidence="11 12" key="1">
    <citation type="journal article" date="2016" name="Sci. Rep.">
        <title>Draft genome sequencing and secretome analysis of fungal phytopathogen Ascochyta rabiei provides insight into the necrotrophic effector repertoire.</title>
        <authorList>
            <person name="Verma S."/>
            <person name="Gazara R.K."/>
            <person name="Nizam S."/>
            <person name="Parween S."/>
            <person name="Chattopadhyay D."/>
            <person name="Verma P.K."/>
        </authorList>
    </citation>
    <scope>NUCLEOTIDE SEQUENCE [LARGE SCALE GENOMIC DNA]</scope>
    <source>
        <strain evidence="11 12">ArDII</strain>
    </source>
</reference>
<feature type="region of interest" description="Disordered" evidence="10">
    <location>
        <begin position="198"/>
        <end position="339"/>
    </location>
</feature>
<evidence type="ECO:0000256" key="5">
    <source>
        <dbReference type="ARBA" id="ARBA00023172"/>
    </source>
</evidence>
<evidence type="ECO:0000313" key="12">
    <source>
        <dbReference type="Proteomes" id="UP000076837"/>
    </source>
</evidence>
<dbReference type="EMBL" id="JYNV01000120">
    <property type="protein sequence ID" value="KZM25754.1"/>
    <property type="molecule type" value="Genomic_DNA"/>
</dbReference>
<evidence type="ECO:0000256" key="6">
    <source>
        <dbReference type="ARBA" id="ARBA00023204"/>
    </source>
</evidence>
<sequence length="1047" mass="115110">MEAPAPKPLSASLYEAITDLRHRQHILRLLCIGGRYIVGEWGVLSDMEGQVDYANQVVWMNLCDDSRRGKERAVTPARLVAVALRWQAQLLQMAGKEYTIVVLSSSPPAPDVYNSPHYAAPNRRVAMPPSSPFALSPPSSPRKHVPGALTSGSRAVPIPGEATRGFATVSSLVRSEHFANRLDDEPAELQQIESHGSLLEGIEESARKPRTRGTKDATAPNREKPKPKPKPRGRKTRVEKELYSDTVPNDPELRLPRTTKPPCFDSADAQATLEASAGPAVHAPKLTKAGKPRKPRAKKEKVDTGGTEAKPKRTRVTKPKAAVKTDTAQRKAADAINNSEAPGAAVDAEFQDVSIWNVPQSPRSRLEALQGPPNPLAERLDLEEAVTRRRDWTPPRDTAAQSPSTVSTGKENRPSGHNASTGTFTHLIHNFTYESPTAKVTGNAAMPAAANPGVTKRRRVELIDLPGVQTTSRASSPEKGMAPKKKPRTITDLVTGQYAPKETDRDAQAVTSDFFSPQTSTTKMPLNDVATLSLEAPLKKPPRKRSKSRNGSEAAKTNSKPRIRKTSTKPPAKSKPVTEKLLSPTSAVLRLSRQEVLFGTSSQLALEESPTTVRQIQKALTESEHDMGAVPPFLLDNTPRWPRLHKIQGKRGLWRESTRDNEGGLLENIENVYIPEPDRTENLPLLVDVARVEPSLPPDFVDIDEIEHGTIAISSDPPTPLRAKLLTQVVDQTLRTSEVPDSDVFDDIDDFGLALPPSNQKAQSQDSFADIDSFQAPAETESHQPPSSKVRRPASAPTMAAHSPKKRRGRPLKTNSVIPSVTASAPLPSHNPSLPQKTSQRHPSTPKGSGRFVDIEEILDSEEEALEAFSPTPPRVRRLQNSPSLPLTLDLERSVSSKPGVEKSEATPIFRILISQLEWINIKSSICASITAHVRSIPPTTDPKKPSWHEKILMYDPIVLEDLTAYLNSQTKLRIYKRATQKQIKAYNNELKMKGNAILGVERDDQVLAIEKELETHMIRDWCQEMSICCIHAKESRGRGSARKGYY</sequence>
<dbReference type="GO" id="GO:0006281">
    <property type="term" value="P:DNA repair"/>
    <property type="evidence" value="ECO:0007669"/>
    <property type="project" value="UniProtKB-UniRule"/>
</dbReference>
<comment type="function">
    <text evidence="9">Regulatory subunit of the SLX1-SLX4 structure-specific endonuclease that resolves DNA secondary structures generated during DNA repair and recombination. Has endonuclease activity towards branched DNA substrates, introducing single-strand cuts in duplex DNA close to junctions with ss-DNA.</text>
</comment>
<dbReference type="GO" id="GO:0017108">
    <property type="term" value="F:5'-flap endonuclease activity"/>
    <property type="evidence" value="ECO:0007669"/>
    <property type="project" value="InterPro"/>
</dbReference>
<feature type="compositionally biased region" description="Polar residues" evidence="10">
    <location>
        <begin position="509"/>
        <end position="524"/>
    </location>
</feature>
<gene>
    <name evidence="9 11" type="primary">SLX4</name>
    <name evidence="11" type="ORF">ST47_g3047</name>
</gene>
<evidence type="ECO:0000256" key="1">
    <source>
        <dbReference type="ARBA" id="ARBA00004123"/>
    </source>
</evidence>
<protein>
    <recommendedName>
        <fullName evidence="8 9">Structure-specific endonuclease subunit SLX4</fullName>
    </recommendedName>
</protein>
<evidence type="ECO:0000256" key="10">
    <source>
        <dbReference type="SAM" id="MobiDB-lite"/>
    </source>
</evidence>
<keyword evidence="4 9" id="KW-0227">DNA damage</keyword>
<keyword evidence="12" id="KW-1185">Reference proteome</keyword>
<feature type="compositionally biased region" description="Polar residues" evidence="10">
    <location>
        <begin position="830"/>
        <end position="847"/>
    </location>
</feature>
<comment type="subunit">
    <text evidence="9">Forms a heterodimer with SLX1.</text>
</comment>
<evidence type="ECO:0000256" key="2">
    <source>
        <dbReference type="ARBA" id="ARBA00006661"/>
    </source>
</evidence>
<keyword evidence="3 9" id="KW-0597">Phosphoprotein</keyword>
<dbReference type="Proteomes" id="UP000076837">
    <property type="component" value="Unassembled WGS sequence"/>
</dbReference>
<comment type="caution">
    <text evidence="11">The sequence shown here is derived from an EMBL/GenBank/DDBJ whole genome shotgun (WGS) entry which is preliminary data.</text>
</comment>
<keyword evidence="6 9" id="KW-0234">DNA repair</keyword>
<feature type="region of interest" description="Disordered" evidence="10">
    <location>
        <begin position="364"/>
        <end position="422"/>
    </location>
</feature>
<feature type="region of interest" description="Disordered" evidence="10">
    <location>
        <begin position="123"/>
        <end position="160"/>
    </location>
</feature>
<feature type="region of interest" description="Disordered" evidence="10">
    <location>
        <begin position="468"/>
        <end position="487"/>
    </location>
</feature>
<evidence type="ECO:0000256" key="7">
    <source>
        <dbReference type="ARBA" id="ARBA00023242"/>
    </source>
</evidence>
<feature type="compositionally biased region" description="Polar residues" evidence="10">
    <location>
        <begin position="813"/>
        <end position="823"/>
    </location>
</feature>
<feature type="compositionally biased region" description="Basic residues" evidence="10">
    <location>
        <begin position="288"/>
        <end position="299"/>
    </location>
</feature>
<comment type="subcellular location">
    <subcellularLocation>
        <location evidence="1 9">Nucleus</location>
    </subcellularLocation>
</comment>
<evidence type="ECO:0000256" key="8">
    <source>
        <dbReference type="ARBA" id="ARBA00029496"/>
    </source>
</evidence>
<dbReference type="GO" id="GO:0033557">
    <property type="term" value="C:Slx1-Slx4 complex"/>
    <property type="evidence" value="ECO:0007669"/>
    <property type="project" value="UniProtKB-UniRule"/>
</dbReference>